<keyword evidence="1" id="KW-1133">Transmembrane helix</keyword>
<dbReference type="InterPro" id="IPR011089">
    <property type="entry name" value="GmrSD_C"/>
</dbReference>
<feature type="domain" description="GmrSD restriction endonucleases C-terminal" evidence="2">
    <location>
        <begin position="91"/>
        <end position="230"/>
    </location>
</feature>
<keyword evidence="3" id="KW-0255">Endonuclease</keyword>
<dbReference type="PANTHER" id="PTHR24094">
    <property type="entry name" value="SECRETED PROTEIN"/>
    <property type="match status" value="1"/>
</dbReference>
<evidence type="ECO:0000313" key="4">
    <source>
        <dbReference type="Proteomes" id="UP001143347"/>
    </source>
</evidence>
<proteinExistence type="predicted"/>
<evidence type="ECO:0000256" key="1">
    <source>
        <dbReference type="SAM" id="Phobius"/>
    </source>
</evidence>
<accession>A0A9X3D6Q8</accession>
<evidence type="ECO:0000313" key="3">
    <source>
        <dbReference type="EMBL" id="MCX2965845.1"/>
    </source>
</evidence>
<dbReference type="RefSeq" id="WP_266062862.1">
    <property type="nucleotide sequence ID" value="NZ_JAPKFM010000020.1"/>
</dbReference>
<comment type="caution">
    <text evidence="3">The sequence shown here is derived from an EMBL/GenBank/DDBJ whole genome shotgun (WGS) entry which is preliminary data.</text>
</comment>
<keyword evidence="3" id="KW-0378">Hydrolase</keyword>
<dbReference type="Pfam" id="PF07510">
    <property type="entry name" value="GmrSD_C"/>
    <property type="match status" value="1"/>
</dbReference>
<dbReference type="GO" id="GO:0004519">
    <property type="term" value="F:endonuclease activity"/>
    <property type="evidence" value="ECO:0007669"/>
    <property type="project" value="UniProtKB-KW"/>
</dbReference>
<name>A0A9X3D6Q8_9ACTN</name>
<evidence type="ECO:0000259" key="2">
    <source>
        <dbReference type="Pfam" id="PF07510"/>
    </source>
</evidence>
<dbReference type="Proteomes" id="UP001143347">
    <property type="component" value="Unassembled WGS sequence"/>
</dbReference>
<keyword evidence="1" id="KW-0472">Membrane</keyword>
<dbReference type="EMBL" id="JAPKFM010000020">
    <property type="protein sequence ID" value="MCX2965845.1"/>
    <property type="molecule type" value="Genomic_DNA"/>
</dbReference>
<keyword evidence="4" id="KW-1185">Reference proteome</keyword>
<feature type="transmembrane region" description="Helical" evidence="1">
    <location>
        <begin position="12"/>
        <end position="31"/>
    </location>
</feature>
<protein>
    <submittedName>
        <fullName evidence="3">HNH endonuclease family protein</fullName>
    </submittedName>
</protein>
<reference evidence="3" key="1">
    <citation type="submission" date="2022-10" db="EMBL/GenBank/DDBJ databases">
        <title>WGS of marine actinomycetes from Thailand.</title>
        <authorList>
            <person name="Thawai C."/>
        </authorList>
    </citation>
    <scope>NUCLEOTIDE SEQUENCE</scope>
    <source>
        <strain evidence="3">SW21</strain>
    </source>
</reference>
<sequence length="237" mass="25344">MVSGAAWPLRWWLILVGSVLTAVIVAGGLTVSGRGAPTDPAAGGAAGAASLRLAGLSVTDRRPERSDYQRAAFGAAWTDAVTVTGGGNGCDTRNDVLARDLVDVRRAVLDSCPDAVVAGEFRSPYTGEFIVFRRDRRPGAVQIDHIVPLAYAWDMGAWAWPQTARMNLANDPANLVAADAASNLTKSDQAPAEWMPPNRGFHCQYVTQFVMVMAAYQLPVDRRSRDVMAQVLRSCGA</sequence>
<organism evidence="3 4">
    <name type="scientific">Gordonia aquimaris</name>
    <dbReference type="NCBI Taxonomy" id="2984863"/>
    <lineage>
        <taxon>Bacteria</taxon>
        <taxon>Bacillati</taxon>
        <taxon>Actinomycetota</taxon>
        <taxon>Actinomycetes</taxon>
        <taxon>Mycobacteriales</taxon>
        <taxon>Gordoniaceae</taxon>
        <taxon>Gordonia</taxon>
    </lineage>
</organism>
<gene>
    <name evidence="3" type="ORF">OSB52_17300</name>
</gene>
<dbReference type="PANTHER" id="PTHR24094:SF15">
    <property type="entry name" value="AMP-DEPENDENT SYNTHETASE_LIGASE DOMAIN-CONTAINING PROTEIN-RELATED"/>
    <property type="match status" value="1"/>
</dbReference>
<keyword evidence="1" id="KW-0812">Transmembrane</keyword>
<dbReference type="AlphaFoldDB" id="A0A9X3D6Q8"/>
<keyword evidence="3" id="KW-0540">Nuclease</keyword>